<name>A0A1S2L9H1_9BACI</name>
<evidence type="ECO:0008006" key="4">
    <source>
        <dbReference type="Google" id="ProtNLM"/>
    </source>
</evidence>
<dbReference type="OrthoDB" id="2112831at2"/>
<dbReference type="AlphaFoldDB" id="A0A1S2L9H1"/>
<accession>A0A1S2L9H1</accession>
<reference evidence="2 3" key="2">
    <citation type="journal article" date="2017" name="Genome Announc.">
        <title>Draft Genome Sequences of Four Alkaliphilic Bacteria Belonging to the Anaerobacillus Genus.</title>
        <authorList>
            <person name="Bassil N.M."/>
            <person name="Lloyd J.R."/>
        </authorList>
    </citation>
    <scope>NUCLEOTIDE SEQUENCE [LARGE SCALE GENOMIC DNA]</scope>
    <source>
        <strain evidence="2 3">NB2006</strain>
    </source>
</reference>
<evidence type="ECO:0000313" key="1">
    <source>
        <dbReference type="EMBL" id="OIJ09006.1"/>
    </source>
</evidence>
<protein>
    <recommendedName>
        <fullName evidence="4">YviE</fullName>
    </recommendedName>
</protein>
<dbReference type="Pfam" id="PF20074">
    <property type="entry name" value="DUF6470"/>
    <property type="match status" value="1"/>
</dbReference>
<dbReference type="EMBL" id="CP063356">
    <property type="protein sequence ID" value="QOY37013.1"/>
    <property type="molecule type" value="Genomic_DNA"/>
</dbReference>
<dbReference type="KEGG" id="aia:AWH56_005035"/>
<sequence>MQVPHLQISSVRGQIGLQQNRPSMNIQQPNADLSIQQNHSTLKISQTASQLFIDQTEAFADAHLKGPLRSSNEFISKSKAKLAQFIAKTAQQGDQMMRIENGFGAIPRLAEVNSELYPERELNVGSMPRSTTQVKFDYRPSEIRIDVASGMPEINVRKNAPRISIPKWQTNAYIQQKNNLSIQVVGLNINRNL</sequence>
<reference evidence="2" key="4">
    <citation type="submission" date="2020-10" db="EMBL/GenBank/DDBJ databases">
        <authorList>
            <person name="Bassil N.M."/>
            <person name="Lloyd J.R."/>
        </authorList>
    </citation>
    <scope>NUCLEOTIDE SEQUENCE</scope>
    <source>
        <strain evidence="2">NB2006</strain>
    </source>
</reference>
<dbReference type="EMBL" id="LQXD01000157">
    <property type="protein sequence ID" value="OIJ09006.1"/>
    <property type="molecule type" value="Genomic_DNA"/>
</dbReference>
<keyword evidence="3" id="KW-1185">Reference proteome</keyword>
<evidence type="ECO:0000313" key="2">
    <source>
        <dbReference type="EMBL" id="QOY37013.1"/>
    </source>
</evidence>
<reference evidence="1 3" key="1">
    <citation type="submission" date="2016-10" db="EMBL/GenBank/DDBJ databases">
        <title>Draft genome sequences of four alkaliphilic bacteria belonging to the Anaerobacillus genus.</title>
        <authorList>
            <person name="Bassil N.M."/>
            <person name="Lloyd J.R."/>
        </authorList>
    </citation>
    <scope>NUCLEOTIDE SEQUENCE [LARGE SCALE GENOMIC DNA]</scope>
    <source>
        <strain evidence="1 3">NB2006</strain>
    </source>
</reference>
<reference evidence="2 3" key="3">
    <citation type="journal article" date="2019" name="Int. J. Syst. Evol. Microbiol.">
        <title>Anaerobacillus isosaccharinicus sp. nov., an alkaliphilic bacterium which degrades isosaccharinic acid.</title>
        <authorList>
            <person name="Bassil N.M."/>
            <person name="Lloyd J.R."/>
        </authorList>
    </citation>
    <scope>NUCLEOTIDE SEQUENCE [LARGE SCALE GENOMIC DNA]</scope>
    <source>
        <strain evidence="2 3">NB2006</strain>
    </source>
</reference>
<gene>
    <name evidence="2" type="ORF">AWH56_005035</name>
    <name evidence="1" type="ORF">AWH56_17995</name>
</gene>
<organism evidence="1 3">
    <name type="scientific">Anaerobacillus isosaccharinicus</name>
    <dbReference type="NCBI Taxonomy" id="1532552"/>
    <lineage>
        <taxon>Bacteria</taxon>
        <taxon>Bacillati</taxon>
        <taxon>Bacillota</taxon>
        <taxon>Bacilli</taxon>
        <taxon>Bacillales</taxon>
        <taxon>Bacillaceae</taxon>
        <taxon>Anaerobacillus</taxon>
    </lineage>
</organism>
<proteinExistence type="predicted"/>
<dbReference type="InterPro" id="IPR045527">
    <property type="entry name" value="DUF6470"/>
</dbReference>
<evidence type="ECO:0000313" key="3">
    <source>
        <dbReference type="Proteomes" id="UP000180175"/>
    </source>
</evidence>
<dbReference type="Proteomes" id="UP000180175">
    <property type="component" value="Chromosome"/>
</dbReference>
<dbReference type="RefSeq" id="WP_071318343.1">
    <property type="nucleotide sequence ID" value="NZ_CP063356.2"/>
</dbReference>